<feature type="chain" id="PRO_5034950847" evidence="2">
    <location>
        <begin position="19"/>
        <end position="428"/>
    </location>
</feature>
<feature type="signal peptide" evidence="2">
    <location>
        <begin position="1"/>
        <end position="18"/>
    </location>
</feature>
<evidence type="ECO:0000256" key="1">
    <source>
        <dbReference type="SAM" id="MobiDB-lite"/>
    </source>
</evidence>
<dbReference type="OrthoDB" id="6365772at2759"/>
<evidence type="ECO:0000313" key="4">
    <source>
        <dbReference type="RefSeq" id="XP_018024086.1"/>
    </source>
</evidence>
<sequence>MKMHAMLRTAVTVTVALALTTAMPYRSTQGVLRNRASLNDFLTTYLQAVQQRAEPQYGYLEYQPSYQQGFIAHRPRRISQRAEPFVQYLRSTNIQPDYQSYDYPETTDETYDGMWYDEAPSTVIGSPSFVPQTPAVSDMLENEPTEQDLALAQLMLDHIAGKYSLEDLETLEREARMEENTEHQLRALTKKVHRKKSLALPFMSDNQRVRSSALSSPQNAGISKSRTTARLVASAHPSVVSMHSIGQRRGQKEEPVMVPATSVRRPVFVQHLEEEKNTKDSAFGSGLHQQELVEKKSLNSAPLAQSLASSTSGPVEAMAKSDKSLTSKPSSPVLDTPAGSPRTSGVVEVVKVGTKSALPNASGAEDGTGSTMAPYVQSAYEALKHYLETERKARMDADQESFKSIQKRFIQESDPLARQLNALKKTIA</sequence>
<protein>
    <submittedName>
        <fullName evidence="4">Uncharacterized protein LOC108679867</fullName>
    </submittedName>
</protein>
<dbReference type="Proteomes" id="UP000694843">
    <property type="component" value="Unplaced"/>
</dbReference>
<dbReference type="RefSeq" id="XP_018024086.1">
    <property type="nucleotide sequence ID" value="XM_018168597.2"/>
</dbReference>
<name>A0A8B7PFK5_HYAAZ</name>
<organism evidence="3 4">
    <name type="scientific">Hyalella azteca</name>
    <name type="common">Amphipod</name>
    <dbReference type="NCBI Taxonomy" id="294128"/>
    <lineage>
        <taxon>Eukaryota</taxon>
        <taxon>Metazoa</taxon>
        <taxon>Ecdysozoa</taxon>
        <taxon>Arthropoda</taxon>
        <taxon>Crustacea</taxon>
        <taxon>Multicrustacea</taxon>
        <taxon>Malacostraca</taxon>
        <taxon>Eumalacostraca</taxon>
        <taxon>Peracarida</taxon>
        <taxon>Amphipoda</taxon>
        <taxon>Senticaudata</taxon>
        <taxon>Talitrida</taxon>
        <taxon>Talitroidea</taxon>
        <taxon>Hyalellidae</taxon>
        <taxon>Hyalella</taxon>
    </lineage>
</organism>
<feature type="compositionally biased region" description="Polar residues" evidence="1">
    <location>
        <begin position="304"/>
        <end position="313"/>
    </location>
</feature>
<gene>
    <name evidence="4" type="primary">LOC108679867</name>
</gene>
<dbReference type="AlphaFoldDB" id="A0A8B7PFK5"/>
<evidence type="ECO:0000313" key="3">
    <source>
        <dbReference type="Proteomes" id="UP000694843"/>
    </source>
</evidence>
<reference evidence="4" key="1">
    <citation type="submission" date="2025-08" db="UniProtKB">
        <authorList>
            <consortium name="RefSeq"/>
        </authorList>
    </citation>
    <scope>IDENTIFICATION</scope>
    <source>
        <tissue evidence="4">Whole organism</tissue>
    </source>
</reference>
<keyword evidence="2" id="KW-0732">Signal</keyword>
<keyword evidence="3" id="KW-1185">Reference proteome</keyword>
<evidence type="ECO:0000256" key="2">
    <source>
        <dbReference type="SAM" id="SignalP"/>
    </source>
</evidence>
<feature type="region of interest" description="Disordered" evidence="1">
    <location>
        <begin position="208"/>
        <end position="259"/>
    </location>
</feature>
<dbReference type="GeneID" id="108679867"/>
<feature type="region of interest" description="Disordered" evidence="1">
    <location>
        <begin position="304"/>
        <end position="344"/>
    </location>
</feature>
<accession>A0A8B7PFK5</accession>
<dbReference type="KEGG" id="hazt:108679867"/>
<proteinExistence type="predicted"/>
<feature type="compositionally biased region" description="Polar residues" evidence="1">
    <location>
        <begin position="208"/>
        <end position="228"/>
    </location>
</feature>